<accession>A0A317FYQ8</accession>
<dbReference type="SUPFAM" id="SSF46689">
    <property type="entry name" value="Homeodomain-like"/>
    <property type="match status" value="2"/>
</dbReference>
<dbReference type="AlphaFoldDB" id="A0A317FYQ8"/>
<keyword evidence="2" id="KW-0238">DNA-binding</keyword>
<dbReference type="GO" id="GO:0003700">
    <property type="term" value="F:DNA-binding transcription factor activity"/>
    <property type="evidence" value="ECO:0007669"/>
    <property type="project" value="InterPro"/>
</dbReference>
<dbReference type="InterPro" id="IPR014710">
    <property type="entry name" value="RmlC-like_jellyroll"/>
</dbReference>
<sequence length="285" mass="33062">MIDRAGILMEQGAAIAAERVVDSSNMSRSHYHSHFELYYLEEGTRLHMLENDIYETKPGDMMLFAPFVMHHSYSDEPNSDFKRIVLYFTPESIEDDVVLELLKNSSGLYHVDKKIGHYIHGMLGMLLFQQEDYDKLHDAALKALLNMIVVTLLKSAVPANKPEVQTLITRMIEYIDTHFMDDINLDSLAEQFFVSKYYLCREFKKYTNRTINQYINTTRILNAQRQIMETSRSFTVIASDCGFASCTHFTRTFKQVTGITPSEFKSTYKNKQKRRNSKENAILTN</sequence>
<dbReference type="InterPro" id="IPR018060">
    <property type="entry name" value="HTH_AraC"/>
</dbReference>
<comment type="caution">
    <text evidence="5">The sequence shown here is derived from an EMBL/GenBank/DDBJ whole genome shotgun (WGS) entry which is preliminary data.</text>
</comment>
<dbReference type="InterPro" id="IPR037923">
    <property type="entry name" value="HTH-like"/>
</dbReference>
<dbReference type="EMBL" id="NXNG01000001">
    <property type="protein sequence ID" value="PWT26865.1"/>
    <property type="molecule type" value="Genomic_DNA"/>
</dbReference>
<evidence type="ECO:0000256" key="2">
    <source>
        <dbReference type="ARBA" id="ARBA00023125"/>
    </source>
</evidence>
<dbReference type="InterPro" id="IPR018062">
    <property type="entry name" value="HTH_AraC-typ_CS"/>
</dbReference>
<dbReference type="RefSeq" id="WP_110072547.1">
    <property type="nucleotide sequence ID" value="NZ_CM009896.1"/>
</dbReference>
<dbReference type="InterPro" id="IPR009057">
    <property type="entry name" value="Homeodomain-like_sf"/>
</dbReference>
<name>A0A317FYQ8_BUTFI</name>
<dbReference type="Gene3D" id="1.10.10.60">
    <property type="entry name" value="Homeodomain-like"/>
    <property type="match status" value="2"/>
</dbReference>
<protein>
    <submittedName>
        <fullName evidence="5">AraC family transcriptional regulator</fullName>
    </submittedName>
</protein>
<evidence type="ECO:0000313" key="6">
    <source>
        <dbReference type="Proteomes" id="UP000245488"/>
    </source>
</evidence>
<dbReference type="Proteomes" id="UP000245488">
    <property type="component" value="Chromosome"/>
</dbReference>
<evidence type="ECO:0000256" key="3">
    <source>
        <dbReference type="ARBA" id="ARBA00023163"/>
    </source>
</evidence>
<organism evidence="5 6">
    <name type="scientific">Butyrivibrio fibrisolvens</name>
    <dbReference type="NCBI Taxonomy" id="831"/>
    <lineage>
        <taxon>Bacteria</taxon>
        <taxon>Bacillati</taxon>
        <taxon>Bacillota</taxon>
        <taxon>Clostridia</taxon>
        <taxon>Lachnospirales</taxon>
        <taxon>Lachnospiraceae</taxon>
        <taxon>Butyrivibrio</taxon>
    </lineage>
</organism>
<proteinExistence type="predicted"/>
<dbReference type="Pfam" id="PF02311">
    <property type="entry name" value="AraC_binding"/>
    <property type="match status" value="1"/>
</dbReference>
<gene>
    <name evidence="5" type="ORF">CPT75_06970</name>
</gene>
<dbReference type="GO" id="GO:0043565">
    <property type="term" value="F:sequence-specific DNA binding"/>
    <property type="evidence" value="ECO:0007669"/>
    <property type="project" value="InterPro"/>
</dbReference>
<evidence type="ECO:0000313" key="5">
    <source>
        <dbReference type="EMBL" id="PWT26865.1"/>
    </source>
</evidence>
<feature type="domain" description="HTH araC/xylS-type" evidence="4">
    <location>
        <begin position="169"/>
        <end position="267"/>
    </location>
</feature>
<dbReference type="Gene3D" id="2.60.120.10">
    <property type="entry name" value="Jelly Rolls"/>
    <property type="match status" value="1"/>
</dbReference>
<keyword evidence="1" id="KW-0805">Transcription regulation</keyword>
<dbReference type="PRINTS" id="PR00032">
    <property type="entry name" value="HTHARAC"/>
</dbReference>
<dbReference type="PROSITE" id="PS00041">
    <property type="entry name" value="HTH_ARAC_FAMILY_1"/>
    <property type="match status" value="1"/>
</dbReference>
<evidence type="ECO:0000259" key="4">
    <source>
        <dbReference type="PROSITE" id="PS01124"/>
    </source>
</evidence>
<dbReference type="PANTHER" id="PTHR43280">
    <property type="entry name" value="ARAC-FAMILY TRANSCRIPTIONAL REGULATOR"/>
    <property type="match status" value="1"/>
</dbReference>
<dbReference type="InterPro" id="IPR020449">
    <property type="entry name" value="Tscrpt_reg_AraC-type_HTH"/>
</dbReference>
<evidence type="ECO:0000256" key="1">
    <source>
        <dbReference type="ARBA" id="ARBA00023015"/>
    </source>
</evidence>
<dbReference type="SMART" id="SM00342">
    <property type="entry name" value="HTH_ARAC"/>
    <property type="match status" value="1"/>
</dbReference>
<dbReference type="PROSITE" id="PS01124">
    <property type="entry name" value="HTH_ARAC_FAMILY_2"/>
    <property type="match status" value="1"/>
</dbReference>
<keyword evidence="3" id="KW-0804">Transcription</keyword>
<dbReference type="PANTHER" id="PTHR43280:SF2">
    <property type="entry name" value="HTH-TYPE TRANSCRIPTIONAL REGULATOR EXSA"/>
    <property type="match status" value="1"/>
</dbReference>
<dbReference type="Pfam" id="PF12833">
    <property type="entry name" value="HTH_18"/>
    <property type="match status" value="1"/>
</dbReference>
<dbReference type="InterPro" id="IPR003313">
    <property type="entry name" value="AraC-bd"/>
</dbReference>
<keyword evidence="6" id="KW-1185">Reference proteome</keyword>
<reference evidence="5 6" key="1">
    <citation type="submission" date="2017-09" db="EMBL/GenBank/DDBJ databases">
        <title>High-quality draft genome sequence of Butyrivibrio fibrisolvens INBov1, isolated from cow rumen.</title>
        <authorList>
            <person name="Rodriguez Hernaez J."/>
            <person name="Rivarola M."/>
            <person name="Paniego N."/>
            <person name="Cravero S."/>
            <person name="Ceron Cucchi M."/>
            <person name="Martinez M.C."/>
        </authorList>
    </citation>
    <scope>NUCLEOTIDE SEQUENCE [LARGE SCALE GENOMIC DNA]</scope>
    <source>
        <strain evidence="5 6">INBov1</strain>
    </source>
</reference>
<dbReference type="SUPFAM" id="SSF51215">
    <property type="entry name" value="Regulatory protein AraC"/>
    <property type="match status" value="1"/>
</dbReference>